<keyword evidence="4" id="KW-1185">Reference proteome</keyword>
<sequence>MYEIEKIIEINAPKRRVFEALTSCREIPKYFPLKEVVSTWEVGSEVLYKGEVNGIPFIDHGTIETLERPSLYSYRYWSDNHGTERTPENHLVISYSLSETPVGTELKLVQSNIHSEELYNLMETQVWDFLLGSLKQHLEART</sequence>
<dbReference type="InterPro" id="IPR023393">
    <property type="entry name" value="START-like_dom_sf"/>
</dbReference>
<dbReference type="Pfam" id="PF08327">
    <property type="entry name" value="AHSA1"/>
    <property type="match status" value="1"/>
</dbReference>
<evidence type="ECO:0000256" key="1">
    <source>
        <dbReference type="ARBA" id="ARBA00006817"/>
    </source>
</evidence>
<dbReference type="AlphaFoldDB" id="A0A6L8LRD7"/>
<feature type="domain" description="Activator of Hsp90 ATPase homologue 1/2-like C-terminal" evidence="2">
    <location>
        <begin position="11"/>
        <end position="139"/>
    </location>
</feature>
<evidence type="ECO:0000259" key="2">
    <source>
        <dbReference type="Pfam" id="PF08327"/>
    </source>
</evidence>
<dbReference type="Gene3D" id="3.30.530.20">
    <property type="match status" value="1"/>
</dbReference>
<accession>A0A6L8LRD7</accession>
<evidence type="ECO:0000313" key="3">
    <source>
        <dbReference type="EMBL" id="MYM58627.1"/>
    </source>
</evidence>
<reference evidence="3 4" key="1">
    <citation type="submission" date="2020-01" db="EMBL/GenBank/DDBJ databases">
        <title>Draft Genome Sequence of Vibrio sp. strain OCN044, Isolated from a Healthy Coral at Palmyra Atoll.</title>
        <authorList>
            <person name="Videau P."/>
            <person name="Loughran R."/>
            <person name="Esquivel A."/>
            <person name="Deadmond M."/>
            <person name="Paddock B.E."/>
            <person name="Saw J.H."/>
            <person name="Ushijima B."/>
        </authorList>
    </citation>
    <scope>NUCLEOTIDE SEQUENCE [LARGE SCALE GENOMIC DNA]</scope>
    <source>
        <strain evidence="3 4">OCN044</strain>
    </source>
</reference>
<comment type="caution">
    <text evidence="3">The sequence shown here is derived from an EMBL/GenBank/DDBJ whole genome shotgun (WGS) entry which is preliminary data.</text>
</comment>
<dbReference type="SUPFAM" id="SSF55961">
    <property type="entry name" value="Bet v1-like"/>
    <property type="match status" value="1"/>
</dbReference>
<proteinExistence type="inferred from homology"/>
<gene>
    <name evidence="3" type="ORF">GTG28_05270</name>
</gene>
<comment type="similarity">
    <text evidence="1">Belongs to the AHA1 family.</text>
</comment>
<name>A0A6L8LRD7_9VIBR</name>
<evidence type="ECO:0000313" key="4">
    <source>
        <dbReference type="Proteomes" id="UP000478571"/>
    </source>
</evidence>
<dbReference type="InterPro" id="IPR013538">
    <property type="entry name" value="ASHA1/2-like_C"/>
</dbReference>
<dbReference type="EMBL" id="WWEU01000001">
    <property type="protein sequence ID" value="MYM58627.1"/>
    <property type="molecule type" value="Genomic_DNA"/>
</dbReference>
<dbReference type="RefSeq" id="WP_160927615.1">
    <property type="nucleotide sequence ID" value="NZ_WWEU01000001.1"/>
</dbReference>
<protein>
    <submittedName>
        <fullName evidence="3">Activator of HSP90 ATPase</fullName>
    </submittedName>
</protein>
<dbReference type="Proteomes" id="UP000478571">
    <property type="component" value="Unassembled WGS sequence"/>
</dbReference>
<organism evidence="3 4">
    <name type="scientific">Vibrio tetraodonis subsp. pristinus</name>
    <dbReference type="NCBI Taxonomy" id="2695891"/>
    <lineage>
        <taxon>Bacteria</taxon>
        <taxon>Pseudomonadati</taxon>
        <taxon>Pseudomonadota</taxon>
        <taxon>Gammaproteobacteria</taxon>
        <taxon>Vibrionales</taxon>
        <taxon>Vibrionaceae</taxon>
        <taxon>Vibrio</taxon>
    </lineage>
</organism>